<accession>A0A5B7DIS4</accession>
<proteinExistence type="predicted"/>
<sequence length="120" mass="13055">MSTIDVDATCTESRQQQQAEAAAATGRAGLTGSDTPWVEVGGEVSRPVRLAAGWPTGRVSERVNESDLTRDYEDECLARERKDEVRATGPQRATGQARWFTGFKVTFASGHVSPRDANTR</sequence>
<dbReference type="AlphaFoldDB" id="A0A5B7DIS4"/>
<dbReference type="EMBL" id="VSRR010000934">
    <property type="protein sequence ID" value="MPC21003.1"/>
    <property type="molecule type" value="Genomic_DNA"/>
</dbReference>
<name>A0A5B7DIS4_PORTR</name>
<keyword evidence="3" id="KW-1185">Reference proteome</keyword>
<protein>
    <submittedName>
        <fullName evidence="2">Uncharacterized protein</fullName>
    </submittedName>
</protein>
<reference evidence="2 3" key="1">
    <citation type="submission" date="2019-05" db="EMBL/GenBank/DDBJ databases">
        <title>Another draft genome of Portunus trituberculatus and its Hox gene families provides insights of decapod evolution.</title>
        <authorList>
            <person name="Jeong J.-H."/>
            <person name="Song I."/>
            <person name="Kim S."/>
            <person name="Choi T."/>
            <person name="Kim D."/>
            <person name="Ryu S."/>
            <person name="Kim W."/>
        </authorList>
    </citation>
    <scope>NUCLEOTIDE SEQUENCE [LARGE SCALE GENOMIC DNA]</scope>
    <source>
        <tissue evidence="2">Muscle</tissue>
    </source>
</reference>
<evidence type="ECO:0000256" key="1">
    <source>
        <dbReference type="SAM" id="MobiDB-lite"/>
    </source>
</evidence>
<feature type="compositionally biased region" description="Low complexity" evidence="1">
    <location>
        <begin position="15"/>
        <end position="24"/>
    </location>
</feature>
<evidence type="ECO:0000313" key="2">
    <source>
        <dbReference type="EMBL" id="MPC21003.1"/>
    </source>
</evidence>
<organism evidence="2 3">
    <name type="scientific">Portunus trituberculatus</name>
    <name type="common">Swimming crab</name>
    <name type="synonym">Neptunus trituberculatus</name>
    <dbReference type="NCBI Taxonomy" id="210409"/>
    <lineage>
        <taxon>Eukaryota</taxon>
        <taxon>Metazoa</taxon>
        <taxon>Ecdysozoa</taxon>
        <taxon>Arthropoda</taxon>
        <taxon>Crustacea</taxon>
        <taxon>Multicrustacea</taxon>
        <taxon>Malacostraca</taxon>
        <taxon>Eumalacostraca</taxon>
        <taxon>Eucarida</taxon>
        <taxon>Decapoda</taxon>
        <taxon>Pleocyemata</taxon>
        <taxon>Brachyura</taxon>
        <taxon>Eubrachyura</taxon>
        <taxon>Portunoidea</taxon>
        <taxon>Portunidae</taxon>
        <taxon>Portuninae</taxon>
        <taxon>Portunus</taxon>
    </lineage>
</organism>
<dbReference type="Proteomes" id="UP000324222">
    <property type="component" value="Unassembled WGS sequence"/>
</dbReference>
<gene>
    <name evidence="2" type="ORF">E2C01_013975</name>
</gene>
<comment type="caution">
    <text evidence="2">The sequence shown here is derived from an EMBL/GenBank/DDBJ whole genome shotgun (WGS) entry which is preliminary data.</text>
</comment>
<evidence type="ECO:0000313" key="3">
    <source>
        <dbReference type="Proteomes" id="UP000324222"/>
    </source>
</evidence>
<feature type="region of interest" description="Disordered" evidence="1">
    <location>
        <begin position="1"/>
        <end position="41"/>
    </location>
</feature>